<dbReference type="AlphaFoldDB" id="A0A0D3IWN3"/>
<dbReference type="Proteomes" id="UP000013827">
    <property type="component" value="Unassembled WGS sequence"/>
</dbReference>
<keyword evidence="1" id="KW-0809">Transit peptide</keyword>
<evidence type="ECO:0000313" key="4">
    <source>
        <dbReference type="Proteomes" id="UP000013827"/>
    </source>
</evidence>
<dbReference type="InterPro" id="IPR050365">
    <property type="entry name" value="TIM50"/>
</dbReference>
<organism evidence="3 4">
    <name type="scientific">Emiliania huxleyi (strain CCMP1516)</name>
    <dbReference type="NCBI Taxonomy" id="280463"/>
    <lineage>
        <taxon>Eukaryota</taxon>
        <taxon>Haptista</taxon>
        <taxon>Haptophyta</taxon>
        <taxon>Prymnesiophyceae</taxon>
        <taxon>Isochrysidales</taxon>
        <taxon>Noelaerhabdaceae</taxon>
        <taxon>Emiliania</taxon>
    </lineage>
</organism>
<dbReference type="RefSeq" id="XP_005768097.1">
    <property type="nucleotide sequence ID" value="XM_005768040.1"/>
</dbReference>
<dbReference type="PROSITE" id="PS50969">
    <property type="entry name" value="FCP1"/>
    <property type="match status" value="1"/>
</dbReference>
<dbReference type="GO" id="GO:0005744">
    <property type="term" value="C:TIM23 mitochondrial import inner membrane translocase complex"/>
    <property type="evidence" value="ECO:0007669"/>
    <property type="project" value="UniProtKB-UniRule"/>
</dbReference>
<proteinExistence type="inferred from homology"/>
<dbReference type="KEGG" id="ehx:EMIHUDRAFT_103182"/>
<sequence length="226" mass="25268">MASSSPQSRATARLALVLDIDGTLIDSTDFDTVIHKRPGVDAFLDDCFSSFAAVAIWTHAGSDWARHVTQHVLTDADGRPRPWAFVWSASRASAKRKPIEHMFDLHPARDYIKPLLKVWRGKKRAAAGFTRDRTIIVEDTPSNCKSNYGNAVYVPTFQAGDWSDNTLPLLSLHLDELDAHVRAQGISVRYVEKRWWSTEVVPPCCCFSCLLARMDLDVPDTGAWTP</sequence>
<name>A0A0D3IWN3_EMIH1</name>
<evidence type="ECO:0000259" key="2">
    <source>
        <dbReference type="PROSITE" id="PS50969"/>
    </source>
</evidence>
<protein>
    <recommendedName>
        <fullName evidence="1">Mitochondrial import inner membrane translocase subunit TIM50</fullName>
    </recommendedName>
</protein>
<evidence type="ECO:0000313" key="3">
    <source>
        <dbReference type="EnsemblProtists" id="EOD15668"/>
    </source>
</evidence>
<dbReference type="InterPro" id="IPR036412">
    <property type="entry name" value="HAD-like_sf"/>
</dbReference>
<reference evidence="3" key="2">
    <citation type="submission" date="2024-10" db="UniProtKB">
        <authorList>
            <consortium name="EnsemblProtists"/>
        </authorList>
    </citation>
    <scope>IDENTIFICATION</scope>
</reference>
<reference evidence="4" key="1">
    <citation type="journal article" date="2013" name="Nature">
        <title>Pan genome of the phytoplankton Emiliania underpins its global distribution.</title>
        <authorList>
            <person name="Read B.A."/>
            <person name="Kegel J."/>
            <person name="Klute M.J."/>
            <person name="Kuo A."/>
            <person name="Lefebvre S.C."/>
            <person name="Maumus F."/>
            <person name="Mayer C."/>
            <person name="Miller J."/>
            <person name="Monier A."/>
            <person name="Salamov A."/>
            <person name="Young J."/>
            <person name="Aguilar M."/>
            <person name="Claverie J.M."/>
            <person name="Frickenhaus S."/>
            <person name="Gonzalez K."/>
            <person name="Herman E.K."/>
            <person name="Lin Y.C."/>
            <person name="Napier J."/>
            <person name="Ogata H."/>
            <person name="Sarno A.F."/>
            <person name="Shmutz J."/>
            <person name="Schroeder D."/>
            <person name="de Vargas C."/>
            <person name="Verret F."/>
            <person name="von Dassow P."/>
            <person name="Valentin K."/>
            <person name="Van de Peer Y."/>
            <person name="Wheeler G."/>
            <person name="Dacks J.B."/>
            <person name="Delwiche C.F."/>
            <person name="Dyhrman S.T."/>
            <person name="Glockner G."/>
            <person name="John U."/>
            <person name="Richards T."/>
            <person name="Worden A.Z."/>
            <person name="Zhang X."/>
            <person name="Grigoriev I.V."/>
            <person name="Allen A.E."/>
            <person name="Bidle K."/>
            <person name="Borodovsky M."/>
            <person name="Bowler C."/>
            <person name="Brownlee C."/>
            <person name="Cock J.M."/>
            <person name="Elias M."/>
            <person name="Gladyshev V.N."/>
            <person name="Groth M."/>
            <person name="Guda C."/>
            <person name="Hadaegh A."/>
            <person name="Iglesias-Rodriguez M.D."/>
            <person name="Jenkins J."/>
            <person name="Jones B.M."/>
            <person name="Lawson T."/>
            <person name="Leese F."/>
            <person name="Lindquist E."/>
            <person name="Lobanov A."/>
            <person name="Lomsadze A."/>
            <person name="Malik S.B."/>
            <person name="Marsh M.E."/>
            <person name="Mackinder L."/>
            <person name="Mock T."/>
            <person name="Mueller-Roeber B."/>
            <person name="Pagarete A."/>
            <person name="Parker M."/>
            <person name="Probert I."/>
            <person name="Quesneville H."/>
            <person name="Raines C."/>
            <person name="Rensing S.A."/>
            <person name="Riano-Pachon D.M."/>
            <person name="Richier S."/>
            <person name="Rokitta S."/>
            <person name="Shiraiwa Y."/>
            <person name="Soanes D.M."/>
            <person name="van der Giezen M."/>
            <person name="Wahlund T.M."/>
            <person name="Williams B."/>
            <person name="Wilson W."/>
            <person name="Wolfe G."/>
            <person name="Wurch L.L."/>
        </authorList>
    </citation>
    <scope>NUCLEOTIDE SEQUENCE</scope>
</reference>
<dbReference type="Pfam" id="PF03031">
    <property type="entry name" value="NIF"/>
    <property type="match status" value="1"/>
</dbReference>
<keyword evidence="1" id="KW-0653">Protein transport</keyword>
<comment type="subcellular location">
    <subcellularLocation>
        <location evidence="1">Mitochondrion inner membrane</location>
        <topology evidence="1">Single-pass membrane protein</topology>
    </subcellularLocation>
</comment>
<dbReference type="InterPro" id="IPR004274">
    <property type="entry name" value="FCP1_dom"/>
</dbReference>
<keyword evidence="1" id="KW-0811">Translocation</keyword>
<dbReference type="HOGENOM" id="CLU_1226750_0_0_1"/>
<dbReference type="SUPFAM" id="SSF56784">
    <property type="entry name" value="HAD-like"/>
    <property type="match status" value="1"/>
</dbReference>
<comment type="subunit">
    <text evidence="1">Component of the TIM23 complex.</text>
</comment>
<comment type="similarity">
    <text evidence="1">Belongs to the TIM50 family.</text>
</comment>
<comment type="function">
    <text evidence="1">Essential component of the TIM23 complex, a complex that mediates the translocation of transit peptide-containing proteins across the mitochondrial inner membrane.</text>
</comment>
<accession>A0A0D3IWN3</accession>
<keyword evidence="1" id="KW-0813">Transport</keyword>
<keyword evidence="1" id="KW-0496">Mitochondrion</keyword>
<dbReference type="PaxDb" id="2903-EOD15668"/>
<dbReference type="Gene3D" id="3.40.50.1000">
    <property type="entry name" value="HAD superfamily/HAD-like"/>
    <property type="match status" value="1"/>
</dbReference>
<feature type="domain" description="FCP1 homology" evidence="2">
    <location>
        <begin position="9"/>
        <end position="177"/>
    </location>
</feature>
<dbReference type="GO" id="GO:0015031">
    <property type="term" value="P:protein transport"/>
    <property type="evidence" value="ECO:0007669"/>
    <property type="project" value="UniProtKB-KW"/>
</dbReference>
<dbReference type="InterPro" id="IPR023214">
    <property type="entry name" value="HAD_sf"/>
</dbReference>
<dbReference type="EnsemblProtists" id="EOD15668">
    <property type="protein sequence ID" value="EOD15668"/>
    <property type="gene ID" value="EMIHUDRAFT_103182"/>
</dbReference>
<dbReference type="SMART" id="SM00577">
    <property type="entry name" value="CPDc"/>
    <property type="match status" value="1"/>
</dbReference>
<evidence type="ECO:0000256" key="1">
    <source>
        <dbReference type="RuleBase" id="RU365079"/>
    </source>
</evidence>
<keyword evidence="4" id="KW-1185">Reference proteome</keyword>
<dbReference type="PANTHER" id="PTHR12210">
    <property type="entry name" value="DULLARD PROTEIN PHOSPHATASE"/>
    <property type="match status" value="1"/>
</dbReference>
<dbReference type="GeneID" id="17261820"/>